<dbReference type="GO" id="GO:0140359">
    <property type="term" value="F:ABC-type transporter activity"/>
    <property type="evidence" value="ECO:0007669"/>
    <property type="project" value="InterPro"/>
</dbReference>
<dbReference type="SUPFAM" id="SSF90123">
    <property type="entry name" value="ABC transporter transmembrane region"/>
    <property type="match status" value="2"/>
</dbReference>
<feature type="transmembrane region" description="Helical" evidence="10">
    <location>
        <begin position="438"/>
        <end position="463"/>
    </location>
</feature>
<feature type="transmembrane region" description="Helical" evidence="10">
    <location>
        <begin position="395"/>
        <end position="417"/>
    </location>
</feature>
<feature type="transmembrane region" description="Helical" evidence="10">
    <location>
        <begin position="204"/>
        <end position="225"/>
    </location>
</feature>
<dbReference type="InterPro" id="IPR003439">
    <property type="entry name" value="ABC_transporter-like_ATP-bd"/>
</dbReference>
<reference evidence="13" key="1">
    <citation type="submission" date="2022-07" db="EMBL/GenBank/DDBJ databases">
        <title>Evaluation of T. orientalis genome assembly methods using nanopore sequencing and analysis of variation between genomes.</title>
        <authorList>
            <person name="Yam J."/>
            <person name="Micallef M.L."/>
            <person name="Liu M."/>
            <person name="Djordjevic S.P."/>
            <person name="Bogema D.R."/>
            <person name="Jenkins C."/>
        </authorList>
    </citation>
    <scope>NUCLEOTIDE SEQUENCE</scope>
    <source>
        <strain evidence="13">Goon Nure</strain>
    </source>
</reference>
<feature type="domain" description="ABC transmembrane type-1" evidence="12">
    <location>
        <begin position="882"/>
        <end position="1184"/>
    </location>
</feature>
<gene>
    <name evidence="13" type="ORF">MACK_003131</name>
</gene>
<dbReference type="InterPro" id="IPR017871">
    <property type="entry name" value="ABC_transporter-like_CS"/>
</dbReference>
<feature type="transmembrane region" description="Helical" evidence="10">
    <location>
        <begin position="142"/>
        <end position="163"/>
    </location>
</feature>
<dbReference type="GO" id="GO:0016887">
    <property type="term" value="F:ATP hydrolysis activity"/>
    <property type="evidence" value="ECO:0007669"/>
    <property type="project" value="InterPro"/>
</dbReference>
<feature type="transmembrane region" description="Helical" evidence="10">
    <location>
        <begin position="1039"/>
        <end position="1058"/>
    </location>
</feature>
<feature type="region of interest" description="Disordered" evidence="9">
    <location>
        <begin position="1569"/>
        <end position="1595"/>
    </location>
</feature>
<feature type="transmembrane region" description="Helical" evidence="10">
    <location>
        <begin position="175"/>
        <end position="192"/>
    </location>
</feature>
<dbReference type="EMBL" id="CP056072">
    <property type="protein sequence ID" value="UKK03029.2"/>
    <property type="molecule type" value="Genomic_DNA"/>
</dbReference>
<feature type="transmembrane region" description="Helical" evidence="10">
    <location>
        <begin position="296"/>
        <end position="312"/>
    </location>
</feature>
<evidence type="ECO:0008006" key="15">
    <source>
        <dbReference type="Google" id="ProtNLM"/>
    </source>
</evidence>
<keyword evidence="4 10" id="KW-0812">Transmembrane</keyword>
<dbReference type="PROSITE" id="PS00211">
    <property type="entry name" value="ABC_TRANSPORTER_1"/>
    <property type="match status" value="1"/>
</dbReference>
<proteinExistence type="inferred from homology"/>
<dbReference type="SUPFAM" id="SSF52540">
    <property type="entry name" value="P-loop containing nucleoside triphosphate hydrolases"/>
    <property type="match status" value="2"/>
</dbReference>
<keyword evidence="3" id="KW-0813">Transport</keyword>
<evidence type="ECO:0000256" key="8">
    <source>
        <dbReference type="ARBA" id="ARBA00023136"/>
    </source>
</evidence>
<evidence type="ECO:0000259" key="11">
    <source>
        <dbReference type="PROSITE" id="PS50893"/>
    </source>
</evidence>
<keyword evidence="5" id="KW-0547">Nucleotide-binding</keyword>
<feature type="region of interest" description="Disordered" evidence="9">
    <location>
        <begin position="792"/>
        <end position="812"/>
    </location>
</feature>
<evidence type="ECO:0000313" key="14">
    <source>
        <dbReference type="Proteomes" id="UP000244811"/>
    </source>
</evidence>
<evidence type="ECO:0000256" key="6">
    <source>
        <dbReference type="ARBA" id="ARBA00022840"/>
    </source>
</evidence>
<dbReference type="Gene3D" id="3.40.50.300">
    <property type="entry name" value="P-loop containing nucleotide triphosphate hydrolases"/>
    <property type="match status" value="2"/>
</dbReference>
<protein>
    <recommendedName>
        <fullName evidence="15">ABC transporter</fullName>
    </recommendedName>
</protein>
<feature type="compositionally biased region" description="Acidic residues" evidence="9">
    <location>
        <begin position="796"/>
        <end position="808"/>
    </location>
</feature>
<feature type="transmembrane region" description="Helical" evidence="10">
    <location>
        <begin position="319"/>
        <end position="347"/>
    </location>
</feature>
<dbReference type="GO" id="GO:0005524">
    <property type="term" value="F:ATP binding"/>
    <property type="evidence" value="ECO:0007669"/>
    <property type="project" value="UniProtKB-KW"/>
</dbReference>
<keyword evidence="7 10" id="KW-1133">Transmembrane helix</keyword>
<dbReference type="PANTHER" id="PTHR24223:SF456">
    <property type="entry name" value="MULTIDRUG RESISTANCE-ASSOCIATED PROTEIN LETHAL(2)03659"/>
    <property type="match status" value="1"/>
</dbReference>
<name>A0A976ME70_THEOR</name>
<dbReference type="Pfam" id="PF00005">
    <property type="entry name" value="ABC_tran"/>
    <property type="match status" value="2"/>
</dbReference>
<dbReference type="InterPro" id="IPR027417">
    <property type="entry name" value="P-loop_NTPase"/>
</dbReference>
<dbReference type="SMART" id="SM00382">
    <property type="entry name" value="AAA"/>
    <property type="match status" value="2"/>
</dbReference>
<evidence type="ECO:0000256" key="1">
    <source>
        <dbReference type="ARBA" id="ARBA00004141"/>
    </source>
</evidence>
<feature type="domain" description="ABC transporter" evidence="11">
    <location>
        <begin position="1355"/>
        <end position="1663"/>
    </location>
</feature>
<dbReference type="GO" id="GO:0016020">
    <property type="term" value="C:membrane"/>
    <property type="evidence" value="ECO:0007669"/>
    <property type="project" value="UniProtKB-SubCell"/>
</dbReference>
<feature type="domain" description="ABC transporter" evidence="11">
    <location>
        <begin position="532"/>
        <end position="813"/>
    </location>
</feature>
<dbReference type="Pfam" id="PF00664">
    <property type="entry name" value="ABC_membrane"/>
    <property type="match status" value="1"/>
</dbReference>
<evidence type="ECO:0000259" key="12">
    <source>
        <dbReference type="PROSITE" id="PS50929"/>
    </source>
</evidence>
<organism evidence="13 14">
    <name type="scientific">Theileria orientalis</name>
    <dbReference type="NCBI Taxonomy" id="68886"/>
    <lineage>
        <taxon>Eukaryota</taxon>
        <taxon>Sar</taxon>
        <taxon>Alveolata</taxon>
        <taxon>Apicomplexa</taxon>
        <taxon>Aconoidasida</taxon>
        <taxon>Piroplasmida</taxon>
        <taxon>Theileriidae</taxon>
        <taxon>Theileria</taxon>
    </lineage>
</organism>
<feature type="transmembrane region" description="Helical" evidence="10">
    <location>
        <begin position="940"/>
        <end position="968"/>
    </location>
</feature>
<keyword evidence="6" id="KW-0067">ATP-binding</keyword>
<accession>A0A976ME70</accession>
<evidence type="ECO:0000256" key="5">
    <source>
        <dbReference type="ARBA" id="ARBA00022741"/>
    </source>
</evidence>
<dbReference type="PANTHER" id="PTHR24223">
    <property type="entry name" value="ATP-BINDING CASSETTE SUB-FAMILY C"/>
    <property type="match status" value="1"/>
</dbReference>
<keyword evidence="8 10" id="KW-0472">Membrane</keyword>
<feature type="compositionally biased region" description="Polar residues" evidence="9">
    <location>
        <begin position="1569"/>
        <end position="1585"/>
    </location>
</feature>
<dbReference type="InterPro" id="IPR050173">
    <property type="entry name" value="ABC_transporter_C-like"/>
</dbReference>
<evidence type="ECO:0000256" key="9">
    <source>
        <dbReference type="SAM" id="MobiDB-lite"/>
    </source>
</evidence>
<dbReference type="Gene3D" id="1.20.1560.10">
    <property type="entry name" value="ABC transporter type 1, transmembrane domain"/>
    <property type="match status" value="2"/>
</dbReference>
<dbReference type="InterPro" id="IPR036640">
    <property type="entry name" value="ABC1_TM_sf"/>
</dbReference>
<evidence type="ECO:0000256" key="10">
    <source>
        <dbReference type="SAM" id="Phobius"/>
    </source>
</evidence>
<evidence type="ECO:0000313" key="13">
    <source>
        <dbReference type="EMBL" id="UKK03029.2"/>
    </source>
</evidence>
<dbReference type="PROSITE" id="PS50893">
    <property type="entry name" value="ABC_TRANSPORTER_2"/>
    <property type="match status" value="2"/>
</dbReference>
<comment type="subcellular location">
    <subcellularLocation>
        <location evidence="1">Membrane</location>
        <topology evidence="1">Multi-pass membrane protein</topology>
    </subcellularLocation>
</comment>
<evidence type="ECO:0000256" key="3">
    <source>
        <dbReference type="ARBA" id="ARBA00022448"/>
    </source>
</evidence>
<sequence>MRESQKVSAPRDDQKECSSVELTEECNFWESEVNQIKKCSQVNGKKVTYYDPKSVLSFTFFDWTRKWIAVLAGSYLDPYKLHPLPKNDQILYWQPVFSKYVSDKLMEMEKEEYESSKKKGEKYKPRKLILLRAILYTFWKRILLATTGMVVMNIMSMSIAMLMSSLLKLMTSEHSHFGSLLGLILLIIVLELSKGICMDHIRFYIQRLIVMLDYSLGITLFQHALCLRRNYANQNVEGYTCSNVVHRSAEGLECSENPLLCSARRHKNMDITPKVYSYKFVDCYYVTLIFDNVSDIITFLTNFIYGIILIHVKMKLKIWTVFIISMGIVVFMIVVEITNSFFLRFYYALRDHRVSKSFEIITSFKLIQALTLEDLADNMITDTRNDELTLVVYRFFLSLINKILYAVCVTSAILIIIKDFVEQLKGTQDVKSIDASSIITLLFILLKIIDPMYLLPLALRLLIIVVNSYNRLEFYIRTCSPNYYQYDKFLVNPQMHPRSMKSSLGHLNRDFMSYVHRISDGKTVHSLANSVIRFEKASFSWVYSREDVLSRNNKAYLREIDFTLSRGEIAIVTGWQGSGKTNFVKAILGEMTLIEGSMFVLPLSKSIPVFYASQEVWLKSGTIRSNIVFGHIFDEKIYEDVVRAIELETDMANWEDGDLRIISESGYGLSGGQRVRVEFARAVYAYMIYSKVRREYAKPGSFLMCLDSIFVGLDPFVGGNIFNNLFNNRNGLLVKSDLSVVITSSKRSLETCLSTSSPDSFGEIKIYSLRNNKLRYMNDLKNFIKRTNSQLAAEGDRDEEDEENGVNEEELRVSKEDRDMYKRCKSTDFERLGRRTIIREKYGEKKKYGSCKIEGYQNIKSIVFGPLFMYIKSTGRSFYVFLFVLVVCTVLDNTRYILASRLSNFVNDQIKDLASYADNTLKCEKTHSLIKEYSTKSFSLILWLSVLVIISSVLVVVLMTLVSFLASLKIHEYSLDSALYKSSVYVKVKRYVSDIITFLTCDTLYIDKALGYYLYDAFVLLVETLIHMIMLIYLVPTSFFFVLFASFLMVRFPVMWFIKALTNIRFAYMASINKINCVLNDSISGSLAYRSYRKETDLVSEFVEHSDYNARCRFMERASYTWTSVMCRCIFSGMMFFVILTPLTMSMVTNYSIKIGYYGLAFSFSLNFTNRFSKLLRIYTRLQLYLCSIKRFENFIPTNEKLEFNPMKNIYMENIIVTGAQKDAKEETGKGEGKTSLSKEITLSSDSIMLIDDDELFNCEDMSKLKNKYLQRRKREFYQVRSRMSVRSLLFKPVIKIIDVTEYVDHYHKGVKLKGVYVLANPTKSLSQKPEELANMVKTEEIELKEVKVDEKQDPEVIDLKDEQMKKRLILSDINQEAFRSHIIGVVGRTGAGKTTLLSVLLNTAKVRKGSVLLDGVDLNDIPKAVLRQIIGVLPQLPFVFRGWTIRTFLDPRKLFSDEQIYEALKMCGLIEFVHDLAQQPLDLVILPEYYHKDMPKYLKKVYYPKLFEYKRIIYLARKKTLELRNNITSTMDAKIVLSNTQLRTLMFARLMLYRKFYRIILIDEPPSDNCSEEQQTTVPGTNPKSGAVPESPHSKGAEIGLPVYKLLKDYFTHCTTFIAAHDVNALKACTKLWILSRGSLVMTCDREQMLHDDSLSRLIQECMDP</sequence>
<dbReference type="InterPro" id="IPR011527">
    <property type="entry name" value="ABC1_TM_dom"/>
</dbReference>
<dbReference type="PROSITE" id="PS50929">
    <property type="entry name" value="ABC_TM1F"/>
    <property type="match status" value="1"/>
</dbReference>
<evidence type="ECO:0000256" key="7">
    <source>
        <dbReference type="ARBA" id="ARBA00022989"/>
    </source>
</evidence>
<evidence type="ECO:0000256" key="4">
    <source>
        <dbReference type="ARBA" id="ARBA00022692"/>
    </source>
</evidence>
<evidence type="ECO:0000256" key="2">
    <source>
        <dbReference type="ARBA" id="ARBA00009726"/>
    </source>
</evidence>
<feature type="transmembrane region" description="Helical" evidence="10">
    <location>
        <begin position="1120"/>
        <end position="1143"/>
    </location>
</feature>
<dbReference type="Proteomes" id="UP000244811">
    <property type="component" value="Chromosome 4"/>
</dbReference>
<feature type="transmembrane region" description="Helical" evidence="10">
    <location>
        <begin position="878"/>
        <end position="898"/>
    </location>
</feature>
<dbReference type="InterPro" id="IPR003593">
    <property type="entry name" value="AAA+_ATPase"/>
</dbReference>
<comment type="similarity">
    <text evidence="2">Belongs to the ABC transporter superfamily. ABCC family. Conjugate transporter (TC 3.A.1.208) subfamily.</text>
</comment>